<evidence type="ECO:0000313" key="2">
    <source>
        <dbReference type="EMBL" id="SMD24536.1"/>
    </source>
</evidence>
<dbReference type="AlphaFoldDB" id="A0A1Y5Y2S5"/>
<accession>A0A1Y5Y2S5</accession>
<proteinExistence type="predicted"/>
<protein>
    <submittedName>
        <fullName evidence="2">DJ-1/PfpI family protein</fullName>
    </submittedName>
</protein>
<dbReference type="GO" id="GO:0006355">
    <property type="term" value="P:regulation of DNA-templated transcription"/>
    <property type="evidence" value="ECO:0007669"/>
    <property type="project" value="TreeGrafter"/>
</dbReference>
<evidence type="ECO:0000259" key="1">
    <source>
        <dbReference type="Pfam" id="PF01965"/>
    </source>
</evidence>
<dbReference type="PANTHER" id="PTHR43130:SF2">
    <property type="entry name" value="DJ-1_PFPI DOMAIN-CONTAINING PROTEIN"/>
    <property type="match status" value="1"/>
</dbReference>
<dbReference type="EMBL" id="FWXV01000010">
    <property type="protein sequence ID" value="SMD24536.1"/>
    <property type="molecule type" value="Genomic_DNA"/>
</dbReference>
<feature type="domain" description="DJ-1/PfpI" evidence="1">
    <location>
        <begin position="3"/>
        <end position="166"/>
    </location>
</feature>
<dbReference type="Pfam" id="PF01965">
    <property type="entry name" value="DJ-1_PfpI"/>
    <property type="match status" value="1"/>
</dbReference>
<dbReference type="Proteomes" id="UP000192674">
    <property type="component" value="Unassembled WGS sequence"/>
</dbReference>
<organism evidence="2 3">
    <name type="scientific">Kibdelosporangium aridum</name>
    <dbReference type="NCBI Taxonomy" id="2030"/>
    <lineage>
        <taxon>Bacteria</taxon>
        <taxon>Bacillati</taxon>
        <taxon>Actinomycetota</taxon>
        <taxon>Actinomycetes</taxon>
        <taxon>Pseudonocardiales</taxon>
        <taxon>Pseudonocardiaceae</taxon>
        <taxon>Kibdelosporangium</taxon>
    </lineage>
</organism>
<reference evidence="2 3" key="1">
    <citation type="submission" date="2017-04" db="EMBL/GenBank/DDBJ databases">
        <authorList>
            <person name="Afonso C.L."/>
            <person name="Miller P.J."/>
            <person name="Scott M.A."/>
            <person name="Spackman E."/>
            <person name="Goraichik I."/>
            <person name="Dimitrov K.M."/>
            <person name="Suarez D.L."/>
            <person name="Swayne D.E."/>
        </authorList>
    </citation>
    <scope>NUCLEOTIDE SEQUENCE [LARGE SCALE GENOMIC DNA]</scope>
    <source>
        <strain evidence="2 3">DSM 43828</strain>
    </source>
</reference>
<keyword evidence="3" id="KW-1185">Reference proteome</keyword>
<gene>
    <name evidence="2" type="ORF">SAMN05661093_08631</name>
</gene>
<dbReference type="InterPro" id="IPR052158">
    <property type="entry name" value="INH-QAR"/>
</dbReference>
<dbReference type="Gene3D" id="3.40.50.880">
    <property type="match status" value="1"/>
</dbReference>
<dbReference type="InterPro" id="IPR002818">
    <property type="entry name" value="DJ-1/PfpI"/>
</dbReference>
<dbReference type="InterPro" id="IPR029062">
    <property type="entry name" value="Class_I_gatase-like"/>
</dbReference>
<dbReference type="RefSeq" id="WP_235039169.1">
    <property type="nucleotide sequence ID" value="NZ_FWXV01000010.1"/>
</dbReference>
<sequence>MFRVHTVLYDGVEPQDFIGPLGPLQVADGVELKYVCVDGPKTVPTAAGFEIAVRQPWSPDDADLVLVPGGGYGPESPVDREVRRGVIAQALAAARRPGLVLGAVCTGTLLLGDVVVGRPCTSFELAKDDLKARGASVIDSRVVDDGDLVTAGGVTSGLDLGLWLVERFFGVETALLAQQVLAYERRGPVWLGGRDSAQLVG</sequence>
<name>A0A1Y5Y2S5_KIBAR</name>
<evidence type="ECO:0000313" key="3">
    <source>
        <dbReference type="Proteomes" id="UP000192674"/>
    </source>
</evidence>
<dbReference type="SUPFAM" id="SSF52317">
    <property type="entry name" value="Class I glutamine amidotransferase-like"/>
    <property type="match status" value="1"/>
</dbReference>
<dbReference type="PANTHER" id="PTHR43130">
    <property type="entry name" value="ARAC-FAMILY TRANSCRIPTIONAL REGULATOR"/>
    <property type="match status" value="1"/>
</dbReference>